<keyword evidence="2" id="KW-1133">Transmembrane helix</keyword>
<evidence type="ECO:0000256" key="1">
    <source>
        <dbReference type="SAM" id="MobiDB-lite"/>
    </source>
</evidence>
<evidence type="ECO:0000256" key="2">
    <source>
        <dbReference type="SAM" id="Phobius"/>
    </source>
</evidence>
<dbReference type="EMBL" id="HG992979">
    <property type="protein sequence ID" value="CAE7025986.1"/>
    <property type="molecule type" value="Genomic_DNA"/>
</dbReference>
<accession>A0A6S6VYE2</accession>
<keyword evidence="2" id="KW-0812">Transmembrane</keyword>
<organism evidence="3 4">
    <name type="scientific">Pyrenophora teres f. teres</name>
    <dbReference type="NCBI Taxonomy" id="97479"/>
    <lineage>
        <taxon>Eukaryota</taxon>
        <taxon>Fungi</taxon>
        <taxon>Dikarya</taxon>
        <taxon>Ascomycota</taxon>
        <taxon>Pezizomycotina</taxon>
        <taxon>Dothideomycetes</taxon>
        <taxon>Pleosporomycetidae</taxon>
        <taxon>Pleosporales</taxon>
        <taxon>Pleosporineae</taxon>
        <taxon>Pleosporaceae</taxon>
        <taxon>Pyrenophora</taxon>
    </lineage>
</organism>
<name>A0A6S6VYE2_9PLEO</name>
<evidence type="ECO:0000313" key="4">
    <source>
        <dbReference type="Proteomes" id="UP000472372"/>
    </source>
</evidence>
<feature type="transmembrane region" description="Helical" evidence="2">
    <location>
        <begin position="27"/>
        <end position="47"/>
    </location>
</feature>
<reference evidence="3" key="1">
    <citation type="submission" date="2021-02" db="EMBL/GenBank/DDBJ databases">
        <authorList>
            <person name="Syme A R."/>
            <person name="Syme A R."/>
            <person name="Moolhuijzen P."/>
        </authorList>
    </citation>
    <scope>NUCLEOTIDE SEQUENCE</scope>
    <source>
        <strain evidence="3">W1-1</strain>
    </source>
</reference>
<sequence>MSPSTYTPYANSPDNIPYPSSSPRLPVPHGLFFLCTGLLALGLWYTLDNFTPWTKPLNEDTGMDDTDGEEKTKIVVVFDDEVEFGEFVKEFFWGLDGAEGIEEQEKEVE</sequence>
<protein>
    <submittedName>
        <fullName evidence="3">Uncharacterized protein</fullName>
    </submittedName>
</protein>
<dbReference type="AlphaFoldDB" id="A0A6S6VYE2"/>
<dbReference type="Proteomes" id="UP000472372">
    <property type="component" value="Chromosome 3"/>
</dbReference>
<feature type="region of interest" description="Disordered" evidence="1">
    <location>
        <begin position="1"/>
        <end position="20"/>
    </location>
</feature>
<proteinExistence type="predicted"/>
<evidence type="ECO:0000313" key="3">
    <source>
        <dbReference type="EMBL" id="CAE7025986.1"/>
    </source>
</evidence>
<gene>
    <name evidence="3" type="ORF">PTTW11_04000</name>
</gene>
<keyword evidence="2" id="KW-0472">Membrane</keyword>